<dbReference type="AlphaFoldDB" id="V6DF12"/>
<dbReference type="PROSITE" id="PS50076">
    <property type="entry name" value="DNAJ_2"/>
    <property type="match status" value="1"/>
</dbReference>
<gene>
    <name evidence="4" type="ORF">BABL1_gene_859</name>
</gene>
<dbReference type="Gene3D" id="1.10.287.110">
    <property type="entry name" value="DnaJ domain"/>
    <property type="match status" value="1"/>
</dbReference>
<dbReference type="Proteomes" id="UP000018769">
    <property type="component" value="Chromosome I"/>
</dbReference>
<evidence type="ECO:0000256" key="2">
    <source>
        <dbReference type="SAM" id="Phobius"/>
    </source>
</evidence>
<keyword evidence="2" id="KW-1133">Transmembrane helix</keyword>
<feature type="transmembrane region" description="Helical" evidence="2">
    <location>
        <begin position="9"/>
        <end position="25"/>
    </location>
</feature>
<feature type="compositionally biased region" description="Basic and acidic residues" evidence="1">
    <location>
        <begin position="433"/>
        <end position="489"/>
    </location>
</feature>
<accession>V6DF12</accession>
<dbReference type="InterPro" id="IPR001623">
    <property type="entry name" value="DnaJ_domain"/>
</dbReference>
<dbReference type="InterPro" id="IPR036869">
    <property type="entry name" value="J_dom_sf"/>
</dbReference>
<dbReference type="EMBL" id="HG793133">
    <property type="protein sequence ID" value="CDK30165.1"/>
    <property type="molecule type" value="Genomic_DNA"/>
</dbReference>
<feature type="domain" description="J" evidence="3">
    <location>
        <begin position="228"/>
        <end position="313"/>
    </location>
</feature>
<organism evidence="4 5">
    <name type="scientific">Candidatus Babela massiliensis</name>
    <dbReference type="NCBI Taxonomy" id="673862"/>
    <lineage>
        <taxon>Bacteria</taxon>
        <taxon>Candidatus Babelota</taxon>
        <taxon>Candidatus Babeliae</taxon>
        <taxon>Candidatus Babeliales</taxon>
        <taxon>Candidatus Babeliaceae</taxon>
        <taxon>Candidatus Babela</taxon>
    </lineage>
</organism>
<dbReference type="STRING" id="673862.BABL1_gene_859"/>
<dbReference type="OrthoDB" id="9782583at2"/>
<sequence length="694" mass="80251">MKYSKIKHILYLIMFIINTIFYIPVKAVDSSPALSDEDLKALNLSEEDAKELEQFLSAINNLPPEEQEFLTQLGKEMEKMMVEEGLDPSNPDDIFNWIDKQNEETNGNANNEKPAKIEAPIVQKPEIKPIENTKDIIQMIQDTIKYLSSFRQKVSMSQYMSNSIERLSQELNELTYLLHISLDPEISRHLLEPDFSNLYKNLENIYKILLKNEPNIETNEVSLDDLENPYEALELPINATLEEIDTTYNNLKSNYQPEILRESLKQEGLTEKEIEKRIKQARLSFSFIQNAYDTLKDPKEKALIDRTIKDQIAIQQNLEQASIDAFNNIKLELSNSIFNILSDIKKLLEKHKPEELAKVKAYEEQQKKILVESKKPIRVTPSARDQFKYPKDEEYQEFYRHLAQENQKKYQARPFTPQHRPEPQKNDFTIPKLDQKSDSDKKPSGGKAPEKKGGVSDKKDQNKKPTEKVGEKSDNKEKKSNSDESKKIESIINIKELGKLLSNAKEEIEIEKPKQPGQEDQEPKKEKLKLKDINQGLSNYLKTSPISPTVNKSIGDKQKEPIKNLKTYLDQIKIKDIWQALKKIKVEPGKKVTDADEVKELKAALKNSETIKDINNNLYNVLNLEKNKQVNAEKAKYHGLNISESVIKDPQKDTNVNSKIKKKYSYLQDLNLAEYRKYVKDINQFINNISQAIS</sequence>
<proteinExistence type="predicted"/>
<evidence type="ECO:0000256" key="1">
    <source>
        <dbReference type="SAM" id="MobiDB-lite"/>
    </source>
</evidence>
<dbReference type="RefSeq" id="WP_023790973.1">
    <property type="nucleotide sequence ID" value="NC_023003.1"/>
</dbReference>
<dbReference type="HOGENOM" id="CLU_396747_0_0_7"/>
<dbReference type="PROSITE" id="PS00636">
    <property type="entry name" value="DNAJ_1"/>
    <property type="match status" value="1"/>
</dbReference>
<name>V6DF12_9BACT</name>
<dbReference type="KEGG" id="dpb:BABL1_gene_859"/>
<feature type="region of interest" description="Disordered" evidence="1">
    <location>
        <begin position="507"/>
        <end position="526"/>
    </location>
</feature>
<evidence type="ECO:0000259" key="3">
    <source>
        <dbReference type="PROSITE" id="PS50076"/>
    </source>
</evidence>
<evidence type="ECO:0000313" key="4">
    <source>
        <dbReference type="EMBL" id="CDK30165.1"/>
    </source>
</evidence>
<keyword evidence="2" id="KW-0812">Transmembrane</keyword>
<keyword evidence="5" id="KW-1185">Reference proteome</keyword>
<dbReference type="SUPFAM" id="SSF46565">
    <property type="entry name" value="Chaperone J-domain"/>
    <property type="match status" value="1"/>
</dbReference>
<evidence type="ECO:0000313" key="5">
    <source>
        <dbReference type="Proteomes" id="UP000018769"/>
    </source>
</evidence>
<feature type="region of interest" description="Disordered" evidence="1">
    <location>
        <begin position="411"/>
        <end position="489"/>
    </location>
</feature>
<reference evidence="4 5" key="1">
    <citation type="journal article" date="2015" name="Biol. Direct">
        <title>Babela massiliensis, a representative of a widespread bacterial phylum with unusual adaptations to parasitism in amoebae.</title>
        <authorList>
            <person name="Pagnier I."/>
            <person name="Yutin N."/>
            <person name="Croce O."/>
            <person name="Makarova K.S."/>
            <person name="Wolf Y.I."/>
            <person name="Benamar S."/>
            <person name="Raoult D."/>
            <person name="Koonin E.V."/>
            <person name="La Scola B."/>
        </authorList>
    </citation>
    <scope>NUCLEOTIDE SEQUENCE [LARGE SCALE GENOMIC DNA]</scope>
    <source>
        <strain evidence="5">BABL1</strain>
    </source>
</reference>
<protein>
    <submittedName>
        <fullName evidence="4">DnaJ-domain containing protein</fullName>
    </submittedName>
</protein>
<dbReference type="InterPro" id="IPR018253">
    <property type="entry name" value="DnaJ_domain_CS"/>
</dbReference>
<keyword evidence="2" id="KW-0472">Membrane</keyword>